<comment type="caution">
    <text evidence="3">The sequence shown here is derived from an EMBL/GenBank/DDBJ whole genome shotgun (WGS) entry which is preliminary data.</text>
</comment>
<dbReference type="PANTHER" id="PTHR19303:SF73">
    <property type="entry name" value="PROTEIN PDC2"/>
    <property type="match status" value="1"/>
</dbReference>
<feature type="region of interest" description="Disordered" evidence="1">
    <location>
        <begin position="493"/>
        <end position="520"/>
    </location>
</feature>
<dbReference type="InterPro" id="IPR050863">
    <property type="entry name" value="CenT-Element_Derived"/>
</dbReference>
<evidence type="ECO:0000256" key="1">
    <source>
        <dbReference type="SAM" id="MobiDB-lite"/>
    </source>
</evidence>
<dbReference type="Proteomes" id="UP001165083">
    <property type="component" value="Unassembled WGS sequence"/>
</dbReference>
<dbReference type="Pfam" id="PF03184">
    <property type="entry name" value="DDE_1"/>
    <property type="match status" value="1"/>
</dbReference>
<evidence type="ECO:0000313" key="3">
    <source>
        <dbReference type="EMBL" id="GMF31746.1"/>
    </source>
</evidence>
<feature type="compositionally biased region" description="Polar residues" evidence="1">
    <location>
        <begin position="400"/>
        <end position="422"/>
    </location>
</feature>
<dbReference type="PANTHER" id="PTHR19303">
    <property type="entry name" value="TRANSPOSON"/>
    <property type="match status" value="1"/>
</dbReference>
<feature type="region of interest" description="Disordered" evidence="1">
    <location>
        <begin position="399"/>
        <end position="431"/>
    </location>
</feature>
<reference evidence="3" key="1">
    <citation type="submission" date="2023-04" db="EMBL/GenBank/DDBJ databases">
        <title>Phytophthora lilii NBRC 32176.</title>
        <authorList>
            <person name="Ichikawa N."/>
            <person name="Sato H."/>
            <person name="Tonouchi N."/>
        </authorList>
    </citation>
    <scope>NUCLEOTIDE SEQUENCE</scope>
    <source>
        <strain evidence="3">NBRC 32176</strain>
    </source>
</reference>
<dbReference type="AlphaFoldDB" id="A0A9W6X4Y6"/>
<dbReference type="InterPro" id="IPR004875">
    <property type="entry name" value="DDE_SF_endonuclease_dom"/>
</dbReference>
<evidence type="ECO:0000313" key="4">
    <source>
        <dbReference type="Proteomes" id="UP001165083"/>
    </source>
</evidence>
<gene>
    <name evidence="3" type="ORF">Plil01_001357500</name>
</gene>
<dbReference type="EMBL" id="BSXW01000929">
    <property type="protein sequence ID" value="GMF31746.1"/>
    <property type="molecule type" value="Genomic_DNA"/>
</dbReference>
<accession>A0A9W6X4Y6</accession>
<keyword evidence="4" id="KW-1185">Reference proteome</keyword>
<proteinExistence type="predicted"/>
<sequence length="520" mass="57402">MGIAPDAFKASWGWYDKFSRRCGVRTAFVGEQDGGRRASTRETHSLQELHALMAGYDPDWVFTVEETSLFYDALPFQAAQTAEQEPRGRVTLVVSCNSTGRLLLPVCMVGKETWPAEQTQIMAGRNAGLFPLPYLAQERAWLDRATFGKWYNSVFTPFVRERTSKPVLLVVDGERPGHQGDFEDDGIKLVFLPPPPQLTQVTESEMDNSTVTAVEPKMWWSRPLGMGVISALKAQYKYLLVRSALSYHNAPEEVKAALKASEMGVDKYTGGVHFGHTPTLLDAARLLVQAWSQVPENLLENCFARANLVPPSKLLAAPTPPGVQQKHLEAANRYCDDIVNKIEHMLVLSSLGWTIHGQNRSANLTNRIRAFMSIDDENSFELQRQLQGEINEALSDAVPAQTSSPVVPSHCTSDTSASTTGFIQPASEPKPELTSQVRGILLGITDVASQLRLLPRAGADAQKLAPLQLEGCIAAADQIRHCIQAFDAALSRGQEETQHREEVVQHPTTDRERSDHLALV</sequence>
<evidence type="ECO:0000259" key="2">
    <source>
        <dbReference type="Pfam" id="PF03184"/>
    </source>
</evidence>
<organism evidence="3 4">
    <name type="scientific">Phytophthora lilii</name>
    <dbReference type="NCBI Taxonomy" id="2077276"/>
    <lineage>
        <taxon>Eukaryota</taxon>
        <taxon>Sar</taxon>
        <taxon>Stramenopiles</taxon>
        <taxon>Oomycota</taxon>
        <taxon>Peronosporomycetes</taxon>
        <taxon>Peronosporales</taxon>
        <taxon>Peronosporaceae</taxon>
        <taxon>Phytophthora</taxon>
    </lineage>
</organism>
<dbReference type="GO" id="GO:0005634">
    <property type="term" value="C:nucleus"/>
    <property type="evidence" value="ECO:0007669"/>
    <property type="project" value="TreeGrafter"/>
</dbReference>
<protein>
    <submittedName>
        <fullName evidence="3">Unnamed protein product</fullName>
    </submittedName>
</protein>
<feature type="domain" description="DDE-1" evidence="2">
    <location>
        <begin position="89"/>
        <end position="303"/>
    </location>
</feature>
<dbReference type="OrthoDB" id="125485at2759"/>
<name>A0A9W6X4Y6_9STRA</name>
<dbReference type="GO" id="GO:0003677">
    <property type="term" value="F:DNA binding"/>
    <property type="evidence" value="ECO:0007669"/>
    <property type="project" value="TreeGrafter"/>
</dbReference>